<evidence type="ECO:0000256" key="6">
    <source>
        <dbReference type="ARBA" id="ARBA00048868"/>
    </source>
</evidence>
<comment type="cofactor">
    <cofactor evidence="1 7 8">
        <name>pyridoxal 5'-phosphate</name>
        <dbReference type="ChEBI" id="CHEBI:597326"/>
    </cofactor>
</comment>
<dbReference type="FunFam" id="4.10.280.50:FF:000001">
    <property type="entry name" value="Glutamate decarboxylase"/>
    <property type="match status" value="1"/>
</dbReference>
<dbReference type="Pfam" id="PF00282">
    <property type="entry name" value="Pyridoxal_deC"/>
    <property type="match status" value="1"/>
</dbReference>
<dbReference type="InterPro" id="IPR015421">
    <property type="entry name" value="PyrdxlP-dep_Trfase_major"/>
</dbReference>
<dbReference type="InterPro" id="IPR002129">
    <property type="entry name" value="PyrdxlP-dep_de-COase"/>
</dbReference>
<keyword evidence="11" id="KW-0496">Mitochondrion</keyword>
<dbReference type="GO" id="GO:0005829">
    <property type="term" value="C:cytosol"/>
    <property type="evidence" value="ECO:0007669"/>
    <property type="project" value="TreeGrafter"/>
</dbReference>
<protein>
    <recommendedName>
        <fullName evidence="3 9">Glutamate decarboxylase</fullName>
        <ecNumber evidence="3 9">4.1.1.15</ecNumber>
    </recommendedName>
</protein>
<evidence type="ECO:0000256" key="2">
    <source>
        <dbReference type="ARBA" id="ARBA00009533"/>
    </source>
</evidence>
<evidence type="ECO:0000313" key="13">
    <source>
        <dbReference type="Proteomes" id="UP000290189"/>
    </source>
</evidence>
<comment type="catalytic activity">
    <reaction evidence="6 9">
        <text>L-glutamate + H(+) = 4-aminobutanoate + CO2</text>
        <dbReference type="Rhea" id="RHEA:17785"/>
        <dbReference type="ChEBI" id="CHEBI:15378"/>
        <dbReference type="ChEBI" id="CHEBI:16526"/>
        <dbReference type="ChEBI" id="CHEBI:29985"/>
        <dbReference type="ChEBI" id="CHEBI:59888"/>
        <dbReference type="EC" id="4.1.1.15"/>
    </reaction>
</comment>
<keyword evidence="12" id="KW-1185">Reference proteome</keyword>
<dbReference type="Gene3D" id="3.40.640.10">
    <property type="entry name" value="Type I PLP-dependent aspartate aminotransferase-like (Major domain)"/>
    <property type="match status" value="1"/>
</dbReference>
<proteinExistence type="inferred from homology"/>
<dbReference type="EMBL" id="CDSF01000133">
    <property type="protein sequence ID" value="CEP02585.1"/>
    <property type="molecule type" value="Genomic_DNA"/>
</dbReference>
<geneLocation type="mitochondrion" evidence="11"/>
<reference evidence="11 13" key="2">
    <citation type="submission" date="2018-03" db="EMBL/GenBank/DDBJ databases">
        <authorList>
            <person name="Fogelqvist J."/>
        </authorList>
    </citation>
    <scope>NUCLEOTIDE SEQUENCE [LARGE SCALE GENOMIC DNA]</scope>
</reference>
<dbReference type="Proteomes" id="UP000290189">
    <property type="component" value="Unassembled WGS sequence"/>
</dbReference>
<gene>
    <name evidence="10" type="ORF">PBRA_002552</name>
    <name evidence="11" type="ORF">PLBR_LOCUS1935</name>
</gene>
<evidence type="ECO:0000256" key="7">
    <source>
        <dbReference type="PIRSR" id="PIRSR602129-50"/>
    </source>
</evidence>
<keyword evidence="4 7" id="KW-0663">Pyridoxal phosphate</keyword>
<evidence type="ECO:0000256" key="9">
    <source>
        <dbReference type="RuleBase" id="RU361171"/>
    </source>
</evidence>
<evidence type="ECO:0000256" key="1">
    <source>
        <dbReference type="ARBA" id="ARBA00001933"/>
    </source>
</evidence>
<dbReference type="Proteomes" id="UP000039324">
    <property type="component" value="Unassembled WGS sequence"/>
</dbReference>
<dbReference type="GO" id="GO:0030170">
    <property type="term" value="F:pyridoxal phosphate binding"/>
    <property type="evidence" value="ECO:0007669"/>
    <property type="project" value="InterPro"/>
</dbReference>
<dbReference type="NCBIfam" id="TIGR01788">
    <property type="entry name" value="Glu-decarb-GAD"/>
    <property type="match status" value="1"/>
</dbReference>
<evidence type="ECO:0000313" key="11">
    <source>
        <dbReference type="EMBL" id="SPQ94720.1"/>
    </source>
</evidence>
<dbReference type="Gene3D" id="3.90.1150.160">
    <property type="match status" value="1"/>
</dbReference>
<sequence length="467" mass="52181">MRSEDSTNEIDVLTPTFGSRFIREPIPKNTLPSDEMPSRVAYQVIHDELEIDCHPLQNMASFVTTWVEPEAEALIVENAPKNIIDLDEYPQANKIADRCVAIVSDLLHAPENGIGTTTIGSSEAGMLAGLAMKFRWKEAGHGSGQPNLVRSRSVHVCWEKFCTFFDVEQRIVPLGDKAFQVDPDAYEALIDENTIGVLGVMGTTTTGLYEPIEQIAQVIERVNRERDLNVGIHVDAASGGFVAPFLDADIKWDFRIPCVRSINVSGHKYGLALPGIGLCIWRSKCDVPGTLRFPIDYLGGTNDRIVFNFTRSSAPIVVLYYNFLRLGRKGYTRVMENIRGTAVYLAGQLLETGIFTLVNDPSVSIPIIVARLSRPDVHHPDALQQICKSLRQHGWVIPVYNVPFGAKHNVPVMRICVRESFSRDQADMLIEHFTEALQGFHTLETGEPDKRPIPESHLQKRTHRIIC</sequence>
<organism evidence="10 12">
    <name type="scientific">Plasmodiophora brassicae</name>
    <name type="common">Clubroot disease agent</name>
    <dbReference type="NCBI Taxonomy" id="37360"/>
    <lineage>
        <taxon>Eukaryota</taxon>
        <taxon>Sar</taxon>
        <taxon>Rhizaria</taxon>
        <taxon>Endomyxa</taxon>
        <taxon>Phytomyxea</taxon>
        <taxon>Plasmodiophorida</taxon>
        <taxon>Plasmodiophoridae</taxon>
        <taxon>Plasmodiophora</taxon>
    </lineage>
</organism>
<dbReference type="PANTHER" id="PTHR43321">
    <property type="entry name" value="GLUTAMATE DECARBOXYLASE"/>
    <property type="match status" value="1"/>
</dbReference>
<accession>A0A0G4J4T4</accession>
<dbReference type="EC" id="4.1.1.15" evidence="3 9"/>
<dbReference type="OrthoDB" id="5152799at2759"/>
<evidence type="ECO:0000256" key="5">
    <source>
        <dbReference type="ARBA" id="ARBA00023239"/>
    </source>
</evidence>
<dbReference type="EMBL" id="OVEO01000003">
    <property type="protein sequence ID" value="SPQ94720.1"/>
    <property type="molecule type" value="Genomic_DNA"/>
</dbReference>
<evidence type="ECO:0000256" key="3">
    <source>
        <dbReference type="ARBA" id="ARBA00012421"/>
    </source>
</evidence>
<feature type="modified residue" description="N6-(pyridoxal phosphate)lysine" evidence="7">
    <location>
        <position position="268"/>
    </location>
</feature>
<dbReference type="STRING" id="37360.A0A0G4J4T4"/>
<keyword evidence="5 8" id="KW-0456">Lyase</keyword>
<dbReference type="InterPro" id="IPR010107">
    <property type="entry name" value="Glutamate_decarboxylase"/>
</dbReference>
<dbReference type="OMA" id="ECRDKNM"/>
<dbReference type="PANTHER" id="PTHR43321:SF3">
    <property type="entry name" value="GLUTAMATE DECARBOXYLASE"/>
    <property type="match status" value="1"/>
</dbReference>
<evidence type="ECO:0000313" key="12">
    <source>
        <dbReference type="Proteomes" id="UP000039324"/>
    </source>
</evidence>
<dbReference type="SUPFAM" id="SSF53383">
    <property type="entry name" value="PLP-dependent transferases"/>
    <property type="match status" value="1"/>
</dbReference>
<keyword evidence="9" id="KW-0210">Decarboxylase</keyword>
<dbReference type="GO" id="GO:0006538">
    <property type="term" value="P:L-glutamate catabolic process"/>
    <property type="evidence" value="ECO:0007669"/>
    <property type="project" value="TreeGrafter"/>
</dbReference>
<name>A0A0G4J4T4_PLABS</name>
<comment type="similarity">
    <text evidence="2 8">Belongs to the group II decarboxylase family.</text>
</comment>
<dbReference type="GO" id="GO:0004351">
    <property type="term" value="F:glutamate decarboxylase activity"/>
    <property type="evidence" value="ECO:0007669"/>
    <property type="project" value="UniProtKB-EC"/>
</dbReference>
<reference evidence="10 12" key="1">
    <citation type="submission" date="2015-02" db="EMBL/GenBank/DDBJ databases">
        <authorList>
            <person name="Chooi Y.-H."/>
        </authorList>
    </citation>
    <scope>NUCLEOTIDE SEQUENCE [LARGE SCALE GENOMIC DNA]</scope>
    <source>
        <strain evidence="10">E3</strain>
    </source>
</reference>
<evidence type="ECO:0000313" key="10">
    <source>
        <dbReference type="EMBL" id="CEP02585.1"/>
    </source>
</evidence>
<evidence type="ECO:0000256" key="8">
    <source>
        <dbReference type="RuleBase" id="RU000382"/>
    </source>
</evidence>
<dbReference type="Gene3D" id="4.10.280.50">
    <property type="match status" value="1"/>
</dbReference>
<dbReference type="InterPro" id="IPR015424">
    <property type="entry name" value="PyrdxlP-dep_Trfase"/>
</dbReference>
<evidence type="ECO:0000256" key="4">
    <source>
        <dbReference type="ARBA" id="ARBA00022898"/>
    </source>
</evidence>
<dbReference type="AlphaFoldDB" id="A0A0G4J4T4"/>